<dbReference type="EMBL" id="UZAK01033411">
    <property type="protein sequence ID" value="VDP37010.1"/>
    <property type="molecule type" value="Genomic_DNA"/>
</dbReference>
<evidence type="ECO:0000313" key="3">
    <source>
        <dbReference type="WBParaSite" id="SCUD_0000977701-mRNA-1"/>
    </source>
</evidence>
<evidence type="ECO:0000313" key="2">
    <source>
        <dbReference type="Proteomes" id="UP000279833"/>
    </source>
</evidence>
<reference evidence="3" key="1">
    <citation type="submission" date="2016-06" db="UniProtKB">
        <authorList>
            <consortium name="WormBaseParasite"/>
        </authorList>
    </citation>
    <scope>IDENTIFICATION</scope>
</reference>
<dbReference type="AlphaFoldDB" id="A0A183K459"/>
<protein>
    <submittedName>
        <fullName evidence="1 3">Uncharacterized protein</fullName>
    </submittedName>
</protein>
<accession>A0A183K459</accession>
<proteinExistence type="predicted"/>
<name>A0A183K459_9TREM</name>
<keyword evidence="2" id="KW-1185">Reference proteome</keyword>
<sequence>MYMHLRVDVHPGARTQYRPLQAWLAVGYRTRVSSCSGLISWIYLHPRVHVHFKARTQYLLLQIPSRYPRY</sequence>
<organism evidence="3">
    <name type="scientific">Schistosoma curassoni</name>
    <dbReference type="NCBI Taxonomy" id="6186"/>
    <lineage>
        <taxon>Eukaryota</taxon>
        <taxon>Metazoa</taxon>
        <taxon>Spiralia</taxon>
        <taxon>Lophotrochozoa</taxon>
        <taxon>Platyhelminthes</taxon>
        <taxon>Trematoda</taxon>
        <taxon>Digenea</taxon>
        <taxon>Strigeidida</taxon>
        <taxon>Schistosomatoidea</taxon>
        <taxon>Schistosomatidae</taxon>
        <taxon>Schistosoma</taxon>
    </lineage>
</organism>
<reference evidence="1 2" key="2">
    <citation type="submission" date="2018-11" db="EMBL/GenBank/DDBJ databases">
        <authorList>
            <consortium name="Pathogen Informatics"/>
        </authorList>
    </citation>
    <scope>NUCLEOTIDE SEQUENCE [LARGE SCALE GENOMIC DNA]</scope>
    <source>
        <strain evidence="1">Dakar</strain>
        <strain evidence="2">Dakar, Senegal</strain>
    </source>
</reference>
<dbReference type="WBParaSite" id="SCUD_0000977701-mRNA-1">
    <property type="protein sequence ID" value="SCUD_0000977701-mRNA-1"/>
    <property type="gene ID" value="SCUD_0000977701"/>
</dbReference>
<evidence type="ECO:0000313" key="1">
    <source>
        <dbReference type="EMBL" id="VDP37010.1"/>
    </source>
</evidence>
<gene>
    <name evidence="1" type="ORF">SCUD_LOCUS9777</name>
</gene>
<dbReference type="Proteomes" id="UP000279833">
    <property type="component" value="Unassembled WGS sequence"/>
</dbReference>